<keyword evidence="6" id="KW-1185">Reference proteome</keyword>
<keyword evidence="3" id="KW-0862">Zinc</keyword>
<keyword evidence="2" id="KW-0479">Metal-binding</keyword>
<keyword evidence="5" id="KW-0489">Methyltransferase</keyword>
<dbReference type="GO" id="GO:0009086">
    <property type="term" value="P:methionine biosynthetic process"/>
    <property type="evidence" value="ECO:0007669"/>
    <property type="project" value="InterPro"/>
</dbReference>
<dbReference type="InterPro" id="IPR002629">
    <property type="entry name" value="Met_Synth_C/arc"/>
</dbReference>
<dbReference type="InterPro" id="IPR038071">
    <property type="entry name" value="UROD/MetE-like_sf"/>
</dbReference>
<evidence type="ECO:0000313" key="5">
    <source>
        <dbReference type="EMBL" id="QPC41317.1"/>
    </source>
</evidence>
<dbReference type="GO" id="GO:0032259">
    <property type="term" value="P:methylation"/>
    <property type="evidence" value="ECO:0007669"/>
    <property type="project" value="UniProtKB-KW"/>
</dbReference>
<comment type="cofactor">
    <cofactor evidence="1">
        <name>Zn(2+)</name>
        <dbReference type="ChEBI" id="CHEBI:29105"/>
    </cofactor>
</comment>
<dbReference type="Pfam" id="PF01717">
    <property type="entry name" value="Meth_synt_2"/>
    <property type="match status" value="1"/>
</dbReference>
<dbReference type="PANTHER" id="PTHR30519">
    <property type="entry name" value="5-METHYLTETRAHYDROPTEROYLTRIGLUTAMATE--HOMOCYSTEINE METHYLTRANSFERASE"/>
    <property type="match status" value="1"/>
</dbReference>
<evidence type="ECO:0000259" key="4">
    <source>
        <dbReference type="Pfam" id="PF01717"/>
    </source>
</evidence>
<evidence type="ECO:0000256" key="2">
    <source>
        <dbReference type="ARBA" id="ARBA00022723"/>
    </source>
</evidence>
<organism evidence="5 6">
    <name type="scientific">Kaustia mangrovi</name>
    <dbReference type="NCBI Taxonomy" id="2593653"/>
    <lineage>
        <taxon>Bacteria</taxon>
        <taxon>Pseudomonadati</taxon>
        <taxon>Pseudomonadota</taxon>
        <taxon>Alphaproteobacteria</taxon>
        <taxon>Hyphomicrobiales</taxon>
        <taxon>Parvibaculaceae</taxon>
        <taxon>Kaustia</taxon>
    </lineage>
</organism>
<feature type="domain" description="Cobalamin-independent methionine synthase MetE C-terminal/archaeal" evidence="4">
    <location>
        <begin position="7"/>
        <end position="334"/>
    </location>
</feature>
<dbReference type="CDD" id="cd03311">
    <property type="entry name" value="CIMS_C_terminal_like"/>
    <property type="match status" value="1"/>
</dbReference>
<dbReference type="GO" id="GO:0003871">
    <property type="term" value="F:5-methyltetrahydropteroyltriglutamate-homocysteine S-methyltransferase activity"/>
    <property type="evidence" value="ECO:0007669"/>
    <property type="project" value="InterPro"/>
</dbReference>
<evidence type="ECO:0000313" key="6">
    <source>
        <dbReference type="Proteomes" id="UP000593594"/>
    </source>
</evidence>
<name>A0A7S8C118_9HYPH</name>
<keyword evidence="5" id="KW-0808">Transferase</keyword>
<dbReference type="SUPFAM" id="SSF51726">
    <property type="entry name" value="UROD/MetE-like"/>
    <property type="match status" value="1"/>
</dbReference>
<dbReference type="Proteomes" id="UP000593594">
    <property type="component" value="Chromosome"/>
</dbReference>
<proteinExistence type="predicted"/>
<protein>
    <submittedName>
        <fullName evidence="5">5-methyltetrahydropteroyltriglutamate--homocysteine methyltransferase</fullName>
    </submittedName>
</protein>
<gene>
    <name evidence="5" type="ORF">HW532_00305</name>
</gene>
<dbReference type="KEGG" id="kmn:HW532_00305"/>
<sequence length="348" mass="38499">MTFNSVLPTTVVGSYAQPHWLIDREKLGSTVPRVRMKDVWRIPEPFLHEAQDDATILAIRDMERAGIDIITDGEIRRESYSNRFATALDGIDQENPATIIGRAGKPTRVPRVVGKLSRREPVEVGAVEFLRRNTDRKIKITLPGPFTMAQQASNEFYSDDEEMALDLAAAVNEELHDLVAAGADIVQLDEPWMQAMPEAAERYAVRAINRALDGVKGSTALHMCFGYAALVKDKTARGYSFLPQLNDTSADFISIEAAQPKLDLGILKDISDDKVVILGVLDLGTHDVETPDQVADRIRQALEYLPPERIMPAPDCGMKYLERDVAFGKLSALSQGASLVRQELTGRV</sequence>
<dbReference type="AlphaFoldDB" id="A0A7S8C118"/>
<dbReference type="RefSeq" id="WP_213162534.1">
    <property type="nucleotide sequence ID" value="NZ_CP058214.1"/>
</dbReference>
<evidence type="ECO:0000256" key="1">
    <source>
        <dbReference type="ARBA" id="ARBA00001947"/>
    </source>
</evidence>
<evidence type="ECO:0000256" key="3">
    <source>
        <dbReference type="ARBA" id="ARBA00022833"/>
    </source>
</evidence>
<dbReference type="EMBL" id="CP058214">
    <property type="protein sequence ID" value="QPC41317.1"/>
    <property type="molecule type" value="Genomic_DNA"/>
</dbReference>
<accession>A0A7S8C118</accession>
<dbReference type="Gene3D" id="3.20.20.210">
    <property type="match status" value="1"/>
</dbReference>
<reference evidence="5 6" key="1">
    <citation type="submission" date="2020-06" db="EMBL/GenBank/DDBJ databases">
        <title>Genome sequence of 2 isolates from Red Sea Mangroves.</title>
        <authorList>
            <person name="Sefrji F."/>
            <person name="Michoud G."/>
            <person name="Merlino G."/>
            <person name="Daffonchio D."/>
        </authorList>
    </citation>
    <scope>NUCLEOTIDE SEQUENCE [LARGE SCALE GENOMIC DNA]</scope>
    <source>
        <strain evidence="5 6">R1DC25</strain>
    </source>
</reference>
<dbReference type="GO" id="GO:0008270">
    <property type="term" value="F:zinc ion binding"/>
    <property type="evidence" value="ECO:0007669"/>
    <property type="project" value="InterPro"/>
</dbReference>